<reference evidence="2" key="2">
    <citation type="submission" date="2025-08" db="UniProtKB">
        <authorList>
            <consortium name="RefSeq"/>
        </authorList>
    </citation>
    <scope>IDENTIFICATION</scope>
    <source>
        <tissue evidence="2">Leaf</tissue>
    </source>
</reference>
<evidence type="ECO:0000313" key="2">
    <source>
        <dbReference type="RefSeq" id="XP_075099217.1"/>
    </source>
</evidence>
<evidence type="ECO:0000313" key="1">
    <source>
        <dbReference type="Proteomes" id="UP000790787"/>
    </source>
</evidence>
<organism evidence="1 2">
    <name type="scientific">Nicotiana tabacum</name>
    <name type="common">Common tobacco</name>
    <dbReference type="NCBI Taxonomy" id="4097"/>
    <lineage>
        <taxon>Eukaryota</taxon>
        <taxon>Viridiplantae</taxon>
        <taxon>Streptophyta</taxon>
        <taxon>Embryophyta</taxon>
        <taxon>Tracheophyta</taxon>
        <taxon>Spermatophyta</taxon>
        <taxon>Magnoliopsida</taxon>
        <taxon>eudicotyledons</taxon>
        <taxon>Gunneridae</taxon>
        <taxon>Pentapetalae</taxon>
        <taxon>asterids</taxon>
        <taxon>lamiids</taxon>
        <taxon>Solanales</taxon>
        <taxon>Solanaceae</taxon>
        <taxon>Nicotianoideae</taxon>
        <taxon>Nicotianeae</taxon>
        <taxon>Nicotiana</taxon>
    </lineage>
</organism>
<name>A0AC58TPQ7_TOBAC</name>
<protein>
    <submittedName>
        <fullName evidence="2">Protein trichome birefringence-like 41</fullName>
    </submittedName>
</protein>
<gene>
    <name evidence="2" type="primary">LOC107828380</name>
</gene>
<dbReference type="RefSeq" id="XP_075099217.1">
    <property type="nucleotide sequence ID" value="XM_075243116.1"/>
</dbReference>
<keyword evidence="1" id="KW-1185">Reference proteome</keyword>
<reference evidence="1" key="1">
    <citation type="journal article" date="2014" name="Nat. Commun.">
        <title>The tobacco genome sequence and its comparison with those of tomato and potato.</title>
        <authorList>
            <person name="Sierro N."/>
            <person name="Battey J.N."/>
            <person name="Ouadi S."/>
            <person name="Bakaher N."/>
            <person name="Bovet L."/>
            <person name="Willig A."/>
            <person name="Goepfert S."/>
            <person name="Peitsch M.C."/>
            <person name="Ivanov N.V."/>
        </authorList>
    </citation>
    <scope>NUCLEOTIDE SEQUENCE [LARGE SCALE GENOMIC DNA]</scope>
</reference>
<dbReference type="Proteomes" id="UP000790787">
    <property type="component" value="Chromosome 22"/>
</dbReference>
<accession>A0AC58TPQ7</accession>
<sequence>MGKAIIEEFSSLLLIAVVGLAVFGSSKANAEIKSCDLFEGSWIFDNSYPLYNSTACPFIRKEFDCIKFGRSNLEYLKYKWQPTGCALPRFDGKDLLTRFKGKKIMYVGDSLSLNNFESLLCLLNAAVPDAKFNQEIYKENVTVTFLDYGVQVVLFHSNLLVDIEVESMGRVLKLDSIENGQIWKEFDLLIFNTWLWYSTRGPQQPDVHQYSYCFSFFSTLNFIPLPLKGWDFIEVGGKISKDMDRVEAFRAGLNTWAKWVETDVDTNKTKVFFQGASPAHYHGSDWNEPNVNNCLNETSPVNGSTYPSGLPVAVEIVKQVLSNISKPVFLLDITKLSQLRKDGHPSKYNAFKGMDCTHWCLAGVPDTWNQIFYASLI</sequence>
<proteinExistence type="predicted"/>